<organism evidence="6 7">
    <name type="scientific">Pseudonocardia xishanensis</name>
    <dbReference type="NCBI Taxonomy" id="630995"/>
    <lineage>
        <taxon>Bacteria</taxon>
        <taxon>Bacillati</taxon>
        <taxon>Actinomycetota</taxon>
        <taxon>Actinomycetes</taxon>
        <taxon>Pseudonocardiales</taxon>
        <taxon>Pseudonocardiaceae</taxon>
        <taxon>Pseudonocardia</taxon>
    </lineage>
</organism>
<dbReference type="PROSITE" id="PS50977">
    <property type="entry name" value="HTH_TETR_2"/>
    <property type="match status" value="1"/>
</dbReference>
<evidence type="ECO:0000256" key="2">
    <source>
        <dbReference type="ARBA" id="ARBA00023125"/>
    </source>
</evidence>
<dbReference type="EMBL" id="BAABGT010000122">
    <property type="protein sequence ID" value="GAA4560237.1"/>
    <property type="molecule type" value="Genomic_DNA"/>
</dbReference>
<dbReference type="PROSITE" id="PS01081">
    <property type="entry name" value="HTH_TETR_1"/>
    <property type="match status" value="1"/>
</dbReference>
<reference evidence="7" key="1">
    <citation type="journal article" date="2019" name="Int. J. Syst. Evol. Microbiol.">
        <title>The Global Catalogue of Microorganisms (GCM) 10K type strain sequencing project: providing services to taxonomists for standard genome sequencing and annotation.</title>
        <authorList>
            <consortium name="The Broad Institute Genomics Platform"/>
            <consortium name="The Broad Institute Genome Sequencing Center for Infectious Disease"/>
            <person name="Wu L."/>
            <person name="Ma J."/>
        </authorList>
    </citation>
    <scope>NUCLEOTIDE SEQUENCE [LARGE SCALE GENOMIC DNA]</scope>
    <source>
        <strain evidence="7">JCM 17906</strain>
    </source>
</reference>
<feature type="DNA-binding region" description="H-T-H motif" evidence="4">
    <location>
        <begin position="29"/>
        <end position="48"/>
    </location>
</feature>
<dbReference type="InterPro" id="IPR023772">
    <property type="entry name" value="DNA-bd_HTH_TetR-type_CS"/>
</dbReference>
<sequence>MARWQPNTRERLTRAALDLFCLQGFAETTVPEITARAGLTTRTFFRYFADKREVLFAGEEISGIAAGLAAAPPELGPVELLIGGLHDVAETRFEGRREELRTRRTIVASDDGLRERELRKWASLRDAVGDGLRARGVGATQARLLAGTAVTLLQVALEDWLDADDDQPLVEHVDGGLALLRAALA</sequence>
<dbReference type="InterPro" id="IPR009057">
    <property type="entry name" value="Homeodomain-like_sf"/>
</dbReference>
<dbReference type="Gene3D" id="1.10.357.10">
    <property type="entry name" value="Tetracycline Repressor, domain 2"/>
    <property type="match status" value="1"/>
</dbReference>
<dbReference type="PRINTS" id="PR00455">
    <property type="entry name" value="HTHTETR"/>
</dbReference>
<keyword evidence="7" id="KW-1185">Reference proteome</keyword>
<dbReference type="SUPFAM" id="SSF46689">
    <property type="entry name" value="Homeodomain-like"/>
    <property type="match status" value="1"/>
</dbReference>
<dbReference type="PANTHER" id="PTHR30055">
    <property type="entry name" value="HTH-TYPE TRANSCRIPTIONAL REGULATOR RUTR"/>
    <property type="match status" value="1"/>
</dbReference>
<dbReference type="InterPro" id="IPR050109">
    <property type="entry name" value="HTH-type_TetR-like_transc_reg"/>
</dbReference>
<keyword evidence="2 4" id="KW-0238">DNA-binding</keyword>
<evidence type="ECO:0000256" key="4">
    <source>
        <dbReference type="PROSITE-ProRule" id="PRU00335"/>
    </source>
</evidence>
<dbReference type="RefSeq" id="WP_345428140.1">
    <property type="nucleotide sequence ID" value="NZ_BAABGT010000122.1"/>
</dbReference>
<evidence type="ECO:0000259" key="5">
    <source>
        <dbReference type="PROSITE" id="PS50977"/>
    </source>
</evidence>
<keyword evidence="3" id="KW-0804">Transcription</keyword>
<evidence type="ECO:0000313" key="6">
    <source>
        <dbReference type="EMBL" id="GAA4560237.1"/>
    </source>
</evidence>
<dbReference type="Proteomes" id="UP001501598">
    <property type="component" value="Unassembled WGS sequence"/>
</dbReference>
<evidence type="ECO:0000313" key="7">
    <source>
        <dbReference type="Proteomes" id="UP001501598"/>
    </source>
</evidence>
<dbReference type="Pfam" id="PF00440">
    <property type="entry name" value="TetR_N"/>
    <property type="match status" value="1"/>
</dbReference>
<comment type="caution">
    <text evidence="6">The sequence shown here is derived from an EMBL/GenBank/DDBJ whole genome shotgun (WGS) entry which is preliminary data.</text>
</comment>
<name>A0ABP8S4F6_9PSEU</name>
<accession>A0ABP8S4F6</accession>
<gene>
    <name evidence="6" type="ORF">GCM10023175_69800</name>
</gene>
<protein>
    <submittedName>
        <fullName evidence="6">TetR family transcriptional regulator</fullName>
    </submittedName>
</protein>
<dbReference type="InterPro" id="IPR001647">
    <property type="entry name" value="HTH_TetR"/>
</dbReference>
<dbReference type="PANTHER" id="PTHR30055:SF238">
    <property type="entry name" value="MYCOFACTOCIN BIOSYNTHESIS TRANSCRIPTIONAL REGULATOR MFTR-RELATED"/>
    <property type="match status" value="1"/>
</dbReference>
<keyword evidence="1" id="KW-0805">Transcription regulation</keyword>
<evidence type="ECO:0000256" key="1">
    <source>
        <dbReference type="ARBA" id="ARBA00023015"/>
    </source>
</evidence>
<evidence type="ECO:0000256" key="3">
    <source>
        <dbReference type="ARBA" id="ARBA00023163"/>
    </source>
</evidence>
<feature type="domain" description="HTH tetR-type" evidence="5">
    <location>
        <begin position="6"/>
        <end position="66"/>
    </location>
</feature>
<proteinExistence type="predicted"/>